<sequence length="188" mass="21322">MSWQFDPGHTHIAFTGRHMMVATVRGEFEKFDGSVEFDEHDLTRAKAEIRIEAASVNTHNVQRDEHFRSADFFDVENYPLIVFKSKQVIMQDERYGKLIGDLTIRGVTKEVTLDGEYSGVARTPWNTYSAGFQLRGKINRKDWGLNWNMLLAGGGLVAGDEITLLIDLELTKPVEEEVTTSEKEQTPA</sequence>
<evidence type="ECO:0000256" key="1">
    <source>
        <dbReference type="ARBA" id="ARBA00008812"/>
    </source>
</evidence>
<organism evidence="3">
    <name type="scientific">Thermosporothrix sp. COM3</name>
    <dbReference type="NCBI Taxonomy" id="2490863"/>
    <lineage>
        <taxon>Bacteria</taxon>
        <taxon>Bacillati</taxon>
        <taxon>Chloroflexota</taxon>
        <taxon>Ktedonobacteria</taxon>
        <taxon>Ktedonobacterales</taxon>
        <taxon>Thermosporotrichaceae</taxon>
        <taxon>Thermosporothrix</taxon>
    </lineage>
</organism>
<dbReference type="SMART" id="SM00867">
    <property type="entry name" value="YceI"/>
    <property type="match status" value="1"/>
</dbReference>
<dbReference type="PANTHER" id="PTHR34406:SF1">
    <property type="entry name" value="PROTEIN YCEI"/>
    <property type="match status" value="1"/>
</dbReference>
<accession>A0A455SEF3</accession>
<comment type="similarity">
    <text evidence="1">Belongs to the UPF0312 family.</text>
</comment>
<dbReference type="InterPro" id="IPR036761">
    <property type="entry name" value="TTHA0802/YceI-like_sf"/>
</dbReference>
<dbReference type="EMBL" id="AP019376">
    <property type="protein sequence ID" value="BBH85342.1"/>
    <property type="molecule type" value="Genomic_DNA"/>
</dbReference>
<protein>
    <submittedName>
        <fullName evidence="3">Polyisoprenoid-binding protein</fullName>
    </submittedName>
</protein>
<reference evidence="3" key="1">
    <citation type="submission" date="2018-12" db="EMBL/GenBank/DDBJ databases">
        <title>Novel natural products biosynthetic potential of the class Ktedonobacteria.</title>
        <authorList>
            <person name="Zheng Y."/>
            <person name="Saitou A."/>
            <person name="Wang C.M."/>
            <person name="Toyoda A."/>
            <person name="Minakuchi Y."/>
            <person name="Sekiguchi Y."/>
            <person name="Ueda K."/>
            <person name="Takano H."/>
            <person name="Sakai Y."/>
            <person name="Yokota A."/>
            <person name="Yabe S."/>
        </authorList>
    </citation>
    <scope>NUCLEOTIDE SEQUENCE</scope>
    <source>
        <strain evidence="3">COM3</strain>
    </source>
</reference>
<dbReference type="Gene3D" id="2.40.128.110">
    <property type="entry name" value="Lipid/polyisoprenoid-binding, YceI-like"/>
    <property type="match status" value="1"/>
</dbReference>
<dbReference type="InterPro" id="IPR007372">
    <property type="entry name" value="Lipid/polyisoprenoid-bd_YceI"/>
</dbReference>
<proteinExistence type="inferred from homology"/>
<name>A0A455SEF3_9CHLR</name>
<gene>
    <name evidence="3" type="ORF">KTC_00930</name>
</gene>
<dbReference type="SUPFAM" id="SSF101874">
    <property type="entry name" value="YceI-like"/>
    <property type="match status" value="1"/>
</dbReference>
<dbReference type="PANTHER" id="PTHR34406">
    <property type="entry name" value="PROTEIN YCEI"/>
    <property type="match status" value="1"/>
</dbReference>
<feature type="domain" description="Lipid/polyisoprenoid-binding YceI-like" evidence="2">
    <location>
        <begin position="2"/>
        <end position="171"/>
    </location>
</feature>
<dbReference type="AlphaFoldDB" id="A0A455SEF3"/>
<dbReference type="Pfam" id="PF04264">
    <property type="entry name" value="YceI"/>
    <property type="match status" value="1"/>
</dbReference>
<evidence type="ECO:0000313" key="3">
    <source>
        <dbReference type="EMBL" id="BBH85342.1"/>
    </source>
</evidence>
<evidence type="ECO:0000259" key="2">
    <source>
        <dbReference type="SMART" id="SM00867"/>
    </source>
</evidence>